<protein>
    <submittedName>
        <fullName evidence="1">Uncharacterized protein</fullName>
    </submittedName>
</protein>
<name>A0A6C0E4Q4_9ZZZZ</name>
<organism evidence="1">
    <name type="scientific">viral metagenome</name>
    <dbReference type="NCBI Taxonomy" id="1070528"/>
    <lineage>
        <taxon>unclassified sequences</taxon>
        <taxon>metagenomes</taxon>
        <taxon>organismal metagenomes</taxon>
    </lineage>
</organism>
<reference evidence="1" key="1">
    <citation type="journal article" date="2020" name="Nature">
        <title>Giant virus diversity and host interactions through global metagenomics.</title>
        <authorList>
            <person name="Schulz F."/>
            <person name="Roux S."/>
            <person name="Paez-Espino D."/>
            <person name="Jungbluth S."/>
            <person name="Walsh D.A."/>
            <person name="Denef V.J."/>
            <person name="McMahon K.D."/>
            <person name="Konstantinidis K.T."/>
            <person name="Eloe-Fadrosh E.A."/>
            <person name="Kyrpides N.C."/>
            <person name="Woyke T."/>
        </authorList>
    </citation>
    <scope>NUCLEOTIDE SEQUENCE</scope>
    <source>
        <strain evidence="1">GVMAG-M-3300023179-111</strain>
    </source>
</reference>
<accession>A0A6C0E4Q4</accession>
<proteinExistence type="predicted"/>
<dbReference type="EMBL" id="MN739709">
    <property type="protein sequence ID" value="QHT22395.1"/>
    <property type="molecule type" value="Genomic_DNA"/>
</dbReference>
<dbReference type="AlphaFoldDB" id="A0A6C0E4Q4"/>
<evidence type="ECO:0000313" key="1">
    <source>
        <dbReference type="EMBL" id="QHT22395.1"/>
    </source>
</evidence>
<sequence>MSKKSNDRPSLWNNEMVNSALKSMSASDLEHYKKLGESLYKDLNFETSNIETKENLPPFLSDALAYIVESLKSGLHPSMLEEDEIKVLEEVYGKEWYKKWNYEKEDLKEIRN</sequence>